<gene>
    <name evidence="9" type="ORF">DWV05_00665</name>
</gene>
<feature type="transmembrane region" description="Helical" evidence="8">
    <location>
        <begin position="184"/>
        <end position="206"/>
    </location>
</feature>
<comment type="caution">
    <text evidence="9">The sequence shown here is derived from an EMBL/GenBank/DDBJ whole genome shotgun (WGS) entry which is preliminary data.</text>
</comment>
<keyword evidence="10" id="KW-1185">Reference proteome</keyword>
<feature type="transmembrane region" description="Helical" evidence="8">
    <location>
        <begin position="212"/>
        <end position="233"/>
    </location>
</feature>
<evidence type="ECO:0000313" key="9">
    <source>
        <dbReference type="EMBL" id="RDS60449.1"/>
    </source>
</evidence>
<dbReference type="NCBIfam" id="TIGR01528">
    <property type="entry name" value="NMN_trans_PnuC"/>
    <property type="match status" value="1"/>
</dbReference>
<feature type="transmembrane region" description="Helical" evidence="8">
    <location>
        <begin position="160"/>
        <end position="177"/>
    </location>
</feature>
<dbReference type="PANTHER" id="PTHR36122">
    <property type="entry name" value="NICOTINAMIDE RIBOSIDE TRANSPORTER PNUC"/>
    <property type="match status" value="1"/>
</dbReference>
<keyword evidence="5 8" id="KW-0812">Transmembrane</keyword>
<dbReference type="PANTHER" id="PTHR36122:SF2">
    <property type="entry name" value="NICOTINAMIDE RIBOSIDE TRANSPORTER PNUC"/>
    <property type="match status" value="1"/>
</dbReference>
<feature type="transmembrane region" description="Helical" evidence="8">
    <location>
        <begin position="133"/>
        <end position="154"/>
    </location>
</feature>
<dbReference type="InterPro" id="IPR006419">
    <property type="entry name" value="NMN_transpt_PnuC"/>
</dbReference>
<comment type="subcellular location">
    <subcellularLocation>
        <location evidence="1">Cell membrane</location>
        <topology evidence="1">Multi-pass membrane protein</topology>
    </subcellularLocation>
</comment>
<keyword evidence="7 8" id="KW-0472">Membrane</keyword>
<evidence type="ECO:0000256" key="4">
    <source>
        <dbReference type="ARBA" id="ARBA00022475"/>
    </source>
</evidence>
<feature type="transmembrane region" description="Helical" evidence="8">
    <location>
        <begin position="71"/>
        <end position="88"/>
    </location>
</feature>
<name>A0ABX9I6U7_9LACO</name>
<evidence type="ECO:0000256" key="1">
    <source>
        <dbReference type="ARBA" id="ARBA00004651"/>
    </source>
</evidence>
<organism evidence="9 10">
    <name type="scientific">Weissella thailandensis</name>
    <dbReference type="NCBI Taxonomy" id="89061"/>
    <lineage>
        <taxon>Bacteria</taxon>
        <taxon>Bacillati</taxon>
        <taxon>Bacillota</taxon>
        <taxon>Bacilli</taxon>
        <taxon>Lactobacillales</taxon>
        <taxon>Lactobacillaceae</taxon>
        <taxon>Weissella</taxon>
    </lineage>
</organism>
<dbReference type="Proteomes" id="UP000254492">
    <property type="component" value="Unassembled WGS sequence"/>
</dbReference>
<evidence type="ECO:0000256" key="5">
    <source>
        <dbReference type="ARBA" id="ARBA00022692"/>
    </source>
</evidence>
<evidence type="ECO:0000313" key="10">
    <source>
        <dbReference type="Proteomes" id="UP000254492"/>
    </source>
</evidence>
<evidence type="ECO:0000256" key="8">
    <source>
        <dbReference type="SAM" id="Phobius"/>
    </source>
</evidence>
<evidence type="ECO:0000256" key="2">
    <source>
        <dbReference type="ARBA" id="ARBA00006669"/>
    </source>
</evidence>
<keyword evidence="6 8" id="KW-1133">Transmembrane helix</keyword>
<dbReference type="EMBL" id="QRAY01000001">
    <property type="protein sequence ID" value="RDS60449.1"/>
    <property type="molecule type" value="Genomic_DNA"/>
</dbReference>
<feature type="transmembrane region" description="Helical" evidence="8">
    <location>
        <begin position="20"/>
        <end position="38"/>
    </location>
</feature>
<keyword evidence="4" id="KW-1003">Cell membrane</keyword>
<reference evidence="9 10" key="1">
    <citation type="submission" date="2018-07" db="EMBL/GenBank/DDBJ databases">
        <title>Genome-based reclassification of Weissella jogaejeotgali as Weissella thailandensis.</title>
        <authorList>
            <person name="Chun J."/>
            <person name="Kim B.-Y."/>
            <person name="Kwak M.-J."/>
        </authorList>
    </citation>
    <scope>NUCLEOTIDE SEQUENCE [LARGE SCALE GENOMIC DNA]</scope>
    <source>
        <strain evidence="9 10">KCTC 3751</strain>
    </source>
</reference>
<proteinExistence type="inferred from homology"/>
<comment type="similarity">
    <text evidence="2">Belongs to the nicotinamide ribonucleoside (NR) uptake permease (TC 4.B.1) family.</text>
</comment>
<keyword evidence="3" id="KW-0813">Transport</keyword>
<feature type="transmembrane region" description="Helical" evidence="8">
    <location>
        <begin position="94"/>
        <end position="112"/>
    </location>
</feature>
<evidence type="ECO:0000256" key="7">
    <source>
        <dbReference type="ARBA" id="ARBA00023136"/>
    </source>
</evidence>
<accession>A0ABX9I6U7</accession>
<feature type="transmembrane region" description="Helical" evidence="8">
    <location>
        <begin position="44"/>
        <end position="64"/>
    </location>
</feature>
<evidence type="ECO:0000256" key="3">
    <source>
        <dbReference type="ARBA" id="ARBA00022448"/>
    </source>
</evidence>
<sequence>MQIQSNTNYFKWLWLELKSLNAAGAVMLSFIVGVQLAFYLSAPITMLSTITLLATLVGSACTVYMSLGKPINGLLGLISAIGFIYINWTAGHYASVLDQLVFVALIDLPLIFTWKTWGHKVENGVKFLDKTGWVLTLGFILIAWYPMMMAYTALGDSNPLWDSIVLIIGATASLYVFKGYGDSYTLWLLSDFVNIALWVSALFAGYSASSLPMLLTMSFYLATAVYGRFWSIWRGNK</sequence>
<evidence type="ECO:0000256" key="6">
    <source>
        <dbReference type="ARBA" id="ARBA00022989"/>
    </source>
</evidence>
<dbReference type="Pfam" id="PF04973">
    <property type="entry name" value="NMN_transporter"/>
    <property type="match status" value="1"/>
</dbReference>
<dbReference type="RefSeq" id="WP_115470273.1">
    <property type="nucleotide sequence ID" value="NZ_BJEC01000030.1"/>
</dbReference>
<protein>
    <submittedName>
        <fullName evidence="9">Nicotinamide riboside transporter PnuC</fullName>
    </submittedName>
</protein>